<reference evidence="3 4" key="1">
    <citation type="submission" date="2018-08" db="EMBL/GenBank/DDBJ databases">
        <title>Paraburkholderia sp. DHOM06 isolated from forest soil.</title>
        <authorList>
            <person name="Gao Z.-H."/>
            <person name="Qiu L.-H."/>
        </authorList>
    </citation>
    <scope>NUCLEOTIDE SEQUENCE [LARGE SCALE GENOMIC DNA]</scope>
    <source>
        <strain evidence="3 4">DHOM06</strain>
    </source>
</reference>
<dbReference type="AlphaFoldDB" id="A0A3D8JTX6"/>
<dbReference type="PANTHER" id="PTHR43346:SF1">
    <property type="entry name" value="QUERCETIN 2,3-DIOXYGENASE-RELATED"/>
    <property type="match status" value="1"/>
</dbReference>
<dbReference type="Pfam" id="PF07883">
    <property type="entry name" value="Cupin_2"/>
    <property type="match status" value="1"/>
</dbReference>
<dbReference type="Proteomes" id="UP000256838">
    <property type="component" value="Unassembled WGS sequence"/>
</dbReference>
<comment type="caution">
    <text evidence="3">The sequence shown here is derived from an EMBL/GenBank/DDBJ whole genome shotgun (WGS) entry which is preliminary data.</text>
</comment>
<proteinExistence type="predicted"/>
<dbReference type="InterPro" id="IPR014710">
    <property type="entry name" value="RmlC-like_jellyroll"/>
</dbReference>
<evidence type="ECO:0000313" key="4">
    <source>
        <dbReference type="Proteomes" id="UP000256838"/>
    </source>
</evidence>
<name>A0A3D8JTX6_9BURK</name>
<gene>
    <name evidence="3" type="ORF">DWV00_26135</name>
</gene>
<feature type="signal peptide" evidence="1">
    <location>
        <begin position="1"/>
        <end position="29"/>
    </location>
</feature>
<feature type="chain" id="PRO_5017610654" evidence="1">
    <location>
        <begin position="30"/>
        <end position="154"/>
    </location>
</feature>
<dbReference type="InterPro" id="IPR013096">
    <property type="entry name" value="Cupin_2"/>
</dbReference>
<accession>A0A3D8JTX6</accession>
<protein>
    <submittedName>
        <fullName evidence="3">Cupin domain-containing protein</fullName>
    </submittedName>
</protein>
<feature type="domain" description="Cupin type-2" evidence="2">
    <location>
        <begin position="76"/>
        <end position="139"/>
    </location>
</feature>
<dbReference type="OrthoDB" id="116921at2"/>
<keyword evidence="4" id="KW-1185">Reference proteome</keyword>
<dbReference type="RefSeq" id="WP_115536498.1">
    <property type="nucleotide sequence ID" value="NZ_QRGA01000016.1"/>
</dbReference>
<keyword evidence="1" id="KW-0732">Signal</keyword>
<evidence type="ECO:0000259" key="2">
    <source>
        <dbReference type="Pfam" id="PF07883"/>
    </source>
</evidence>
<organism evidence="3 4">
    <name type="scientific">Trinickia dinghuensis</name>
    <dbReference type="NCBI Taxonomy" id="2291023"/>
    <lineage>
        <taxon>Bacteria</taxon>
        <taxon>Pseudomonadati</taxon>
        <taxon>Pseudomonadota</taxon>
        <taxon>Betaproteobacteria</taxon>
        <taxon>Burkholderiales</taxon>
        <taxon>Burkholderiaceae</taxon>
        <taxon>Trinickia</taxon>
    </lineage>
</organism>
<dbReference type="SUPFAM" id="SSF51182">
    <property type="entry name" value="RmlC-like cupins"/>
    <property type="match status" value="1"/>
</dbReference>
<dbReference type="InterPro" id="IPR011051">
    <property type="entry name" value="RmlC_Cupin_sf"/>
</dbReference>
<evidence type="ECO:0000256" key="1">
    <source>
        <dbReference type="SAM" id="SignalP"/>
    </source>
</evidence>
<dbReference type="PANTHER" id="PTHR43346">
    <property type="entry name" value="LIGAND BINDING DOMAIN PROTEIN, PUTATIVE (AFU_ORTHOLOGUE AFUA_6G14370)-RELATED"/>
    <property type="match status" value="1"/>
</dbReference>
<dbReference type="InterPro" id="IPR052538">
    <property type="entry name" value="Flavonoid_dioxygenase-like"/>
</dbReference>
<dbReference type="EMBL" id="QRGA01000016">
    <property type="protein sequence ID" value="RDU96116.1"/>
    <property type="molecule type" value="Genomic_DNA"/>
</dbReference>
<evidence type="ECO:0000313" key="3">
    <source>
        <dbReference type="EMBL" id="RDU96116.1"/>
    </source>
</evidence>
<dbReference type="Gene3D" id="2.60.120.10">
    <property type="entry name" value="Jelly Rolls"/>
    <property type="match status" value="1"/>
</dbReference>
<sequence>MHRVSRSVAAPVICAAGLFVSLVSGPAEAQAQAPELEPQIIDLGAMTDAQIGPLVPHIGTLRSKTLVATPDGTVAVQSGDVPKHTHQHSVEIQYVISGSGTFWLGDKQRHVHPGDLIIIPENTVHGGSMLIHGRLKVLSIKLPPQQPGDMQMAP</sequence>